<dbReference type="PIRSF" id="PIRSF005211">
    <property type="entry name" value="Ab_hydro_YheT"/>
    <property type="match status" value="1"/>
</dbReference>
<dbReference type="EMBL" id="CP063845">
    <property type="protein sequence ID" value="UFP95960.1"/>
    <property type="molecule type" value="Genomic_DNA"/>
</dbReference>
<keyword evidence="3" id="KW-0378">Hydrolase</keyword>
<proteinExistence type="inferred from homology"/>
<dbReference type="InterPro" id="IPR000073">
    <property type="entry name" value="AB_hydrolase_1"/>
</dbReference>
<evidence type="ECO:0000313" key="3">
    <source>
        <dbReference type="EMBL" id="UFP95960.1"/>
    </source>
</evidence>
<protein>
    <submittedName>
        <fullName evidence="3">Alpha/beta fold hydrolase</fullName>
    </submittedName>
</protein>
<keyword evidence="4" id="KW-1185">Reference proteome</keyword>
<reference evidence="3 4" key="1">
    <citation type="journal article" date="2021" name="Genome Biol. Evol.">
        <title>Complete Genome Sequencing of a Novel Gloeobacter Species from a Waterfall Cave in Mexico.</title>
        <authorList>
            <person name="Saw J.H."/>
            <person name="Cardona T."/>
            <person name="Montejano G."/>
        </authorList>
    </citation>
    <scope>NUCLEOTIDE SEQUENCE [LARGE SCALE GENOMIC DNA]</scope>
    <source>
        <strain evidence="3">MG652769</strain>
    </source>
</reference>
<dbReference type="InterPro" id="IPR012020">
    <property type="entry name" value="ABHD4"/>
</dbReference>
<dbReference type="InterPro" id="IPR050960">
    <property type="entry name" value="AB_hydrolase_4_sf"/>
</dbReference>
<dbReference type="Proteomes" id="UP001054846">
    <property type="component" value="Chromosome"/>
</dbReference>
<dbReference type="Gene3D" id="3.40.50.1820">
    <property type="entry name" value="alpha/beta hydrolase"/>
    <property type="match status" value="1"/>
</dbReference>
<evidence type="ECO:0000259" key="2">
    <source>
        <dbReference type="Pfam" id="PF12697"/>
    </source>
</evidence>
<gene>
    <name evidence="3" type="ORF">ISF26_07005</name>
</gene>
<dbReference type="GO" id="GO:0016787">
    <property type="term" value="F:hydrolase activity"/>
    <property type="evidence" value="ECO:0007669"/>
    <property type="project" value="UniProtKB-KW"/>
</dbReference>
<organism evidence="3 4">
    <name type="scientific">Gloeobacter morelensis MG652769</name>
    <dbReference type="NCBI Taxonomy" id="2781736"/>
    <lineage>
        <taxon>Bacteria</taxon>
        <taxon>Bacillati</taxon>
        <taxon>Cyanobacteriota</taxon>
        <taxon>Cyanophyceae</taxon>
        <taxon>Gloeobacterales</taxon>
        <taxon>Gloeobacteraceae</taxon>
        <taxon>Gloeobacter</taxon>
        <taxon>Gloeobacter morelensis</taxon>
    </lineage>
</organism>
<dbReference type="PANTHER" id="PTHR10794:SF94">
    <property type="entry name" value="ESTERASE YHET-RELATED"/>
    <property type="match status" value="1"/>
</dbReference>
<name>A0ABY3PQH2_9CYAN</name>
<dbReference type="PANTHER" id="PTHR10794">
    <property type="entry name" value="ABHYDROLASE DOMAIN-CONTAINING PROTEIN"/>
    <property type="match status" value="1"/>
</dbReference>
<comment type="similarity">
    <text evidence="1">Belongs to the AB hydrolase superfamily. AB hydrolase 4 family.</text>
</comment>
<evidence type="ECO:0000313" key="4">
    <source>
        <dbReference type="Proteomes" id="UP001054846"/>
    </source>
</evidence>
<dbReference type="RefSeq" id="WP_230843198.1">
    <property type="nucleotide sequence ID" value="NZ_CP063845.1"/>
</dbReference>
<dbReference type="SUPFAM" id="SSF53474">
    <property type="entry name" value="alpha/beta-Hydrolases"/>
    <property type="match status" value="1"/>
</dbReference>
<feature type="domain" description="AB hydrolase-1" evidence="2">
    <location>
        <begin position="87"/>
        <end position="322"/>
    </location>
</feature>
<sequence>MRPYRAPWYFQDGFVQTIAVSLLHSNAWQQYGERSPLAPPLPVPPWQEHIFAGAEGVPIAGRYARQAGSRSRGTIVACYGIVGSLEGSWYVHYLARKAYARGYDVVLYDWRGHGKTAELSPVPPSDGWRDGEDIVRIAEQALSLGCAAPAVAFGVSLGGQLVLWSLKAARDLHSDILAGAVVLCPNLESNWSLANLQKTWTGRLIEEALVQELRREVARRLRLYPETVPAGVLDRVRFIRDFDDEMVIGYYGFASVEEYYRKTSGLYLLEELALPHLIIYAADDPMFDPRIVGELEQRSAANRCARLVITAQGGHVAHIGQPSGEEDEFWALNRTLEFCDELTGSH</sequence>
<dbReference type="InterPro" id="IPR029058">
    <property type="entry name" value="AB_hydrolase_fold"/>
</dbReference>
<dbReference type="Pfam" id="PF12697">
    <property type="entry name" value="Abhydrolase_6"/>
    <property type="match status" value="1"/>
</dbReference>
<accession>A0ABY3PQH2</accession>
<evidence type="ECO:0000256" key="1">
    <source>
        <dbReference type="ARBA" id="ARBA00010884"/>
    </source>
</evidence>